<dbReference type="AlphaFoldDB" id="A0A2N9JL90"/>
<feature type="region of interest" description="Disordered" evidence="1">
    <location>
        <begin position="122"/>
        <end position="146"/>
    </location>
</feature>
<protein>
    <submittedName>
        <fullName evidence="2">Glucitol operon activator protein (GutM)</fullName>
    </submittedName>
</protein>
<dbReference type="KEGG" id="mgg:MPLG2_3770"/>
<organism evidence="2 3">
    <name type="scientific">Micropruina glycogenica</name>
    <dbReference type="NCBI Taxonomy" id="75385"/>
    <lineage>
        <taxon>Bacteria</taxon>
        <taxon>Bacillati</taxon>
        <taxon>Actinomycetota</taxon>
        <taxon>Actinomycetes</taxon>
        <taxon>Propionibacteriales</taxon>
        <taxon>Nocardioidaceae</taxon>
        <taxon>Micropruina</taxon>
    </lineage>
</organism>
<evidence type="ECO:0000256" key="1">
    <source>
        <dbReference type="SAM" id="MobiDB-lite"/>
    </source>
</evidence>
<keyword evidence="3" id="KW-1185">Reference proteome</keyword>
<dbReference type="InterPro" id="IPR009693">
    <property type="entry name" value="Glucitol_operon_activator"/>
</dbReference>
<sequence>MGWEFPAILGGALVVSLLLGLWQQARYARSVNAMVKQHHGKGRILVTGRGLGRLKGTIVMLVIDDAADEVLAASKLRGTTIFATAKDAPDLLGPVATLRERAGDKQTGKAIDMALDQLKATRARAGESRVVTPPPPAGTARRKVQR</sequence>
<dbReference type="Pfam" id="PF06923">
    <property type="entry name" value="GutM"/>
    <property type="match status" value="1"/>
</dbReference>
<evidence type="ECO:0000313" key="2">
    <source>
        <dbReference type="EMBL" id="SPD88800.1"/>
    </source>
</evidence>
<dbReference type="EMBL" id="LT985188">
    <property type="protein sequence ID" value="SPD88800.1"/>
    <property type="molecule type" value="Genomic_DNA"/>
</dbReference>
<dbReference type="Proteomes" id="UP000238164">
    <property type="component" value="Chromosome 1"/>
</dbReference>
<dbReference type="OrthoDB" id="158741at2"/>
<dbReference type="RefSeq" id="WP_158681312.1">
    <property type="nucleotide sequence ID" value="NZ_BAAAGO010000037.1"/>
</dbReference>
<accession>A0A2N9JL90</accession>
<reference evidence="2 3" key="1">
    <citation type="submission" date="2018-02" db="EMBL/GenBank/DDBJ databases">
        <authorList>
            <person name="Cohen D.B."/>
            <person name="Kent A.D."/>
        </authorList>
    </citation>
    <scope>NUCLEOTIDE SEQUENCE [LARGE SCALE GENOMIC DNA]</scope>
    <source>
        <strain evidence="2">1</strain>
    </source>
</reference>
<proteinExistence type="predicted"/>
<gene>
    <name evidence="2" type="ORF">MPLG2_3770</name>
</gene>
<name>A0A2N9JL90_9ACTN</name>
<evidence type="ECO:0000313" key="3">
    <source>
        <dbReference type="Proteomes" id="UP000238164"/>
    </source>
</evidence>